<dbReference type="GO" id="GO:0009279">
    <property type="term" value="C:cell outer membrane"/>
    <property type="evidence" value="ECO:0007669"/>
    <property type="project" value="UniProtKB-SubCell"/>
</dbReference>
<evidence type="ECO:0000313" key="17">
    <source>
        <dbReference type="EMBL" id="TWB20951.1"/>
    </source>
</evidence>
<dbReference type="Proteomes" id="UP000316545">
    <property type="component" value="Unassembled WGS sequence"/>
</dbReference>
<keyword evidence="18" id="KW-1185">Reference proteome</keyword>
<evidence type="ECO:0000256" key="9">
    <source>
        <dbReference type="ARBA" id="ARBA00023077"/>
    </source>
</evidence>
<evidence type="ECO:0000256" key="1">
    <source>
        <dbReference type="ARBA" id="ARBA00004571"/>
    </source>
</evidence>
<evidence type="ECO:0000256" key="6">
    <source>
        <dbReference type="ARBA" id="ARBA00022729"/>
    </source>
</evidence>
<feature type="region of interest" description="Disordered" evidence="14">
    <location>
        <begin position="142"/>
        <end position="167"/>
    </location>
</feature>
<evidence type="ECO:0000256" key="4">
    <source>
        <dbReference type="ARBA" id="ARBA00022496"/>
    </source>
</evidence>
<evidence type="ECO:0000256" key="14">
    <source>
        <dbReference type="SAM" id="MobiDB-lite"/>
    </source>
</evidence>
<feature type="signal peptide" evidence="15">
    <location>
        <begin position="1"/>
        <end position="26"/>
    </location>
</feature>
<dbReference type="InterPro" id="IPR000531">
    <property type="entry name" value="Beta-barrel_TonB"/>
</dbReference>
<feature type="chain" id="PRO_5022047878" evidence="15">
    <location>
        <begin position="27"/>
        <end position="983"/>
    </location>
</feature>
<dbReference type="InterPro" id="IPR037066">
    <property type="entry name" value="Plug_dom_sf"/>
</dbReference>
<keyword evidence="4" id="KW-0410">Iron transport</keyword>
<accession>A0A560FH59</accession>
<evidence type="ECO:0000256" key="11">
    <source>
        <dbReference type="ARBA" id="ARBA00023237"/>
    </source>
</evidence>
<keyword evidence="10 12" id="KW-0472">Membrane</keyword>
<keyword evidence="5 12" id="KW-0812">Transmembrane</keyword>
<evidence type="ECO:0000259" key="16">
    <source>
        <dbReference type="SMART" id="SM00965"/>
    </source>
</evidence>
<evidence type="ECO:0000256" key="15">
    <source>
        <dbReference type="SAM" id="SignalP"/>
    </source>
</evidence>
<dbReference type="Gene3D" id="3.55.50.30">
    <property type="match status" value="1"/>
</dbReference>
<dbReference type="InterPro" id="IPR011662">
    <property type="entry name" value="Secretin/TonB_short_N"/>
</dbReference>
<comment type="similarity">
    <text evidence="12 13">Belongs to the TonB-dependent receptor family.</text>
</comment>
<dbReference type="PANTHER" id="PTHR32552:SF89">
    <property type="entry name" value="CATECHOLATE SIDEROPHORE RECEPTOR FIU"/>
    <property type="match status" value="1"/>
</dbReference>
<dbReference type="Pfam" id="PF00593">
    <property type="entry name" value="TonB_dep_Rec_b-barrel"/>
    <property type="match status" value="1"/>
</dbReference>
<evidence type="ECO:0000313" key="18">
    <source>
        <dbReference type="Proteomes" id="UP000316545"/>
    </source>
</evidence>
<evidence type="ECO:0000256" key="13">
    <source>
        <dbReference type="RuleBase" id="RU003357"/>
    </source>
</evidence>
<feature type="domain" description="Secretin/TonB short N-terminal" evidence="16">
    <location>
        <begin position="69"/>
        <end position="120"/>
    </location>
</feature>
<dbReference type="InterPro" id="IPR039426">
    <property type="entry name" value="TonB-dep_rcpt-like"/>
</dbReference>
<reference evidence="17 18" key="1">
    <citation type="submission" date="2019-06" db="EMBL/GenBank/DDBJ databases">
        <title>Genomic Encyclopedia of Type Strains, Phase IV (KMG-V): Genome sequencing to study the core and pangenomes of soil and plant-associated prokaryotes.</title>
        <authorList>
            <person name="Whitman W."/>
        </authorList>
    </citation>
    <scope>NUCLEOTIDE SEQUENCE [LARGE SCALE GENOMIC DNA]</scope>
    <source>
        <strain evidence="17 18">BR 11865</strain>
    </source>
</reference>
<sequence>MPNPNIRHALSAALLTTVCWPALTQAAESMAAPQPARAITLASAAETMIDIPAGDLRTALESYIRQTGSQLIYKADEVAGISTKGAQGRLSAQQALDNILANTGLTVHRDPSGAAVVSRKSDRAATATPALRNAAAQGAAAEGAAAQPQVAQATPATTGTDDTVQMGGAPDLQEIIVTGLRSKRNLLNASVAITAVNEADLAQKAPRSTVDVLEMIPGIFVEGTAGPVSNNYSVRGLPGGTQQFVRLIEDGMPAIYGGLNDDEVFQNDISIDRVEALQGGSSGILTPNAAGASINFISRKLNFDEAGGIARITGTTYGDRRGDLWFSSPIPDLKDTAFAISGYYDSTPGVRSSPFRYETYHVKGQLEHKFEDGWIRFTVKDWDEHDPYYADQPYAYNNGTISSVPGLDTQFGNIIGKGFANVSVPDSCYANGQCFRNFSMQDGIHATGHQFRVDGEREFDHGISLFARGRYTETDWDFNGVFAGSGTGNGGLASALTYLTPTSASPIYDLLQSGLAAFPGTTQFGIRNLTNGQVTAASNAAALNALNGNGLLQQTVLNRQLVKLRDWGSDFGAKWDTSGDGWTNSLTVGGMIYATDIANDQSGVSTVINDVKNQSNIYDIVAMNSAGNVLGTLGNNGLISYGNWGAGISATHQTSKSVYVNDEFAWNQDLHFDFGVRYEREDTVGVAGNSSPQPIPAGVGGIVQVNPNAFNGTYNYTSGHESPVHVTAGVNYTIAQNLSVYARYAHAYQTQGTNPQAAALSLYEGGVTYSDYGLTGTVRGFRTEFKNQTWGGGVNPADPNLNQGFFADSETNGVDVDLYYRPQYEPLSAFGVHAQATYQDPTFSNVKVGFIDVNGTNIAPQVAAFYNGKIPGRTPKILYAVTPEYNLPNNKGQIYLRYKYVGRIFADNGNQVELPGYGVVTIGAIYNITPAMTLNVSVDNVTDELGLTEGNPRQGFTQQVVNGYFYGRGIVGPNAMVSLTAKF</sequence>
<keyword evidence="3 12" id="KW-1134">Transmembrane beta strand</keyword>
<evidence type="ECO:0000256" key="2">
    <source>
        <dbReference type="ARBA" id="ARBA00022448"/>
    </source>
</evidence>
<evidence type="ECO:0000256" key="5">
    <source>
        <dbReference type="ARBA" id="ARBA00022692"/>
    </source>
</evidence>
<name>A0A560FH59_9PROT</name>
<dbReference type="GO" id="GO:0015344">
    <property type="term" value="F:siderophore uptake transmembrane transporter activity"/>
    <property type="evidence" value="ECO:0007669"/>
    <property type="project" value="TreeGrafter"/>
</dbReference>
<evidence type="ECO:0000256" key="10">
    <source>
        <dbReference type="ARBA" id="ARBA00023136"/>
    </source>
</evidence>
<dbReference type="EMBL" id="VITO01000020">
    <property type="protein sequence ID" value="TWB20951.1"/>
    <property type="molecule type" value="Genomic_DNA"/>
</dbReference>
<feature type="compositionally biased region" description="Low complexity" evidence="14">
    <location>
        <begin position="142"/>
        <end position="160"/>
    </location>
</feature>
<dbReference type="PROSITE" id="PS52016">
    <property type="entry name" value="TONB_DEPENDENT_REC_3"/>
    <property type="match status" value="1"/>
</dbReference>
<comment type="subcellular location">
    <subcellularLocation>
        <location evidence="1 12">Cell outer membrane</location>
        <topology evidence="1 12">Multi-pass membrane protein</topology>
    </subcellularLocation>
</comment>
<dbReference type="SMART" id="SM00965">
    <property type="entry name" value="STN"/>
    <property type="match status" value="1"/>
</dbReference>
<dbReference type="Gene3D" id="2.40.170.20">
    <property type="entry name" value="TonB-dependent receptor, beta-barrel domain"/>
    <property type="match status" value="1"/>
</dbReference>
<dbReference type="InterPro" id="IPR012910">
    <property type="entry name" value="Plug_dom"/>
</dbReference>
<dbReference type="Gene3D" id="2.170.130.10">
    <property type="entry name" value="TonB-dependent receptor, plug domain"/>
    <property type="match status" value="1"/>
</dbReference>
<gene>
    <name evidence="17" type="ORF">FBZ88_12037</name>
</gene>
<evidence type="ECO:0000256" key="12">
    <source>
        <dbReference type="PROSITE-ProRule" id="PRU01360"/>
    </source>
</evidence>
<dbReference type="InterPro" id="IPR036942">
    <property type="entry name" value="Beta-barrel_TonB_sf"/>
</dbReference>
<evidence type="ECO:0000256" key="7">
    <source>
        <dbReference type="ARBA" id="ARBA00023004"/>
    </source>
</evidence>
<evidence type="ECO:0000256" key="8">
    <source>
        <dbReference type="ARBA" id="ARBA00023065"/>
    </source>
</evidence>
<keyword evidence="2 12" id="KW-0813">Transport</keyword>
<dbReference type="PANTHER" id="PTHR32552">
    <property type="entry name" value="FERRICHROME IRON RECEPTOR-RELATED"/>
    <property type="match status" value="1"/>
</dbReference>
<proteinExistence type="inferred from homology"/>
<dbReference type="SUPFAM" id="SSF56935">
    <property type="entry name" value="Porins"/>
    <property type="match status" value="1"/>
</dbReference>
<dbReference type="Pfam" id="PF07715">
    <property type="entry name" value="Plug"/>
    <property type="match status" value="1"/>
</dbReference>
<keyword evidence="7" id="KW-0408">Iron</keyword>
<organism evidence="17 18">
    <name type="scientific">Nitrospirillum amazonense</name>
    <dbReference type="NCBI Taxonomy" id="28077"/>
    <lineage>
        <taxon>Bacteria</taxon>
        <taxon>Pseudomonadati</taxon>
        <taxon>Pseudomonadota</taxon>
        <taxon>Alphaproteobacteria</taxon>
        <taxon>Rhodospirillales</taxon>
        <taxon>Azospirillaceae</taxon>
        <taxon>Nitrospirillum</taxon>
    </lineage>
</organism>
<keyword evidence="9 13" id="KW-0798">TonB box</keyword>
<protein>
    <submittedName>
        <fullName evidence="17">TonB-dependent receptor-like protein</fullName>
    </submittedName>
</protein>
<keyword evidence="8" id="KW-0406">Ion transport</keyword>
<keyword evidence="6 15" id="KW-0732">Signal</keyword>
<keyword evidence="11 12" id="KW-0998">Cell outer membrane</keyword>
<keyword evidence="17" id="KW-0675">Receptor</keyword>
<comment type="caution">
    <text evidence="17">The sequence shown here is derived from an EMBL/GenBank/DDBJ whole genome shotgun (WGS) entry which is preliminary data.</text>
</comment>
<evidence type="ECO:0000256" key="3">
    <source>
        <dbReference type="ARBA" id="ARBA00022452"/>
    </source>
</evidence>
<dbReference type="AlphaFoldDB" id="A0A560FH59"/>